<dbReference type="RefSeq" id="WP_135813426.1">
    <property type="nucleotide sequence ID" value="NZ_RQEV01000010.1"/>
</dbReference>
<dbReference type="GO" id="GO:0000287">
    <property type="term" value="F:magnesium ion binding"/>
    <property type="evidence" value="ECO:0007669"/>
    <property type="project" value="UniProtKB-UniRule"/>
</dbReference>
<dbReference type="Pfam" id="PF00586">
    <property type="entry name" value="AIRS"/>
    <property type="match status" value="1"/>
</dbReference>
<feature type="binding site" evidence="2">
    <location>
        <position position="134"/>
    </location>
    <ligand>
        <name>ATP</name>
        <dbReference type="ChEBI" id="CHEBI:30616"/>
    </ligand>
</feature>
<comment type="catalytic activity">
    <reaction evidence="2">
        <text>thiamine phosphate + ATP = thiamine diphosphate + ADP</text>
        <dbReference type="Rhea" id="RHEA:15913"/>
        <dbReference type="ChEBI" id="CHEBI:30616"/>
        <dbReference type="ChEBI" id="CHEBI:37575"/>
        <dbReference type="ChEBI" id="CHEBI:58937"/>
        <dbReference type="ChEBI" id="CHEBI:456216"/>
        <dbReference type="EC" id="2.7.4.16"/>
    </reaction>
</comment>
<dbReference type="Gene3D" id="3.90.650.10">
    <property type="entry name" value="PurM-like C-terminal domain"/>
    <property type="match status" value="1"/>
</dbReference>
<dbReference type="InterPro" id="IPR006283">
    <property type="entry name" value="ThiL-like"/>
</dbReference>
<dbReference type="HAMAP" id="MF_02128">
    <property type="entry name" value="TMP_kinase"/>
    <property type="match status" value="1"/>
</dbReference>
<comment type="pathway">
    <text evidence="2">Cofactor biosynthesis; thiamine diphosphate biosynthesis; thiamine diphosphate from thiamine phosphate: step 1/1.</text>
</comment>
<dbReference type="InterPro" id="IPR010918">
    <property type="entry name" value="PurM-like_C_dom"/>
</dbReference>
<feature type="binding site" evidence="2">
    <location>
        <position position="40"/>
    </location>
    <ligand>
        <name>substrate</name>
    </ligand>
</feature>
<feature type="binding site" evidence="2">
    <location>
        <position position="202"/>
    </location>
    <ligand>
        <name>Mg(2+)</name>
        <dbReference type="ChEBI" id="CHEBI:18420"/>
        <label>3</label>
    </ligand>
</feature>
<dbReference type="Gene3D" id="3.30.1330.10">
    <property type="entry name" value="PurM-like, N-terminal domain"/>
    <property type="match status" value="1"/>
</dbReference>
<keyword evidence="2" id="KW-0460">Magnesium</keyword>
<comment type="caution">
    <text evidence="5">The sequence shown here is derived from an EMBL/GenBank/DDBJ whole genome shotgun (WGS) entry which is preliminary data.</text>
</comment>
<evidence type="ECO:0000313" key="5">
    <source>
        <dbReference type="EMBL" id="TGK18756.1"/>
    </source>
</evidence>
<feature type="binding site" evidence="2">
    <location>
        <position position="62"/>
    </location>
    <ligand>
        <name>Mg(2+)</name>
        <dbReference type="ChEBI" id="CHEBI:18420"/>
        <label>4</label>
    </ligand>
</feature>
<sequence length="307" mass="33585">MNEEELISSLYPAGQEQNSDCYVGRNGFLVTTDTIVEGTHFRLDWSSPSDIAAKLVEVNVSDIAAANGTPEKAFFNFGLPATSNRREFLLPFVNKFRETLYSYGIELCGGDTYRSGELNLTLTLIGSSKAPSTRKGGRAGDRIYLTGNIGCSLLGYRILEGSSGPVQPELRKAALNRHLRPVSNLSISKSLHSNFKIHACMDLTDGLAQDLKKLAHASDLIMEVELNRIPVLSGVENLIGLDGVVSSGEELELIFLSPELIPSEWLSTPITPIGSVRSAKEDESPRVEFLHNGNVIYPEEKGFRHFG</sequence>
<dbReference type="GO" id="GO:0009229">
    <property type="term" value="P:thiamine diphosphate biosynthetic process"/>
    <property type="evidence" value="ECO:0007669"/>
    <property type="project" value="UniProtKB-UniRule"/>
</dbReference>
<dbReference type="EC" id="2.7.4.16" evidence="2"/>
<feature type="binding site" evidence="2">
    <location>
        <position position="204"/>
    </location>
    <ligand>
        <name>ATP</name>
        <dbReference type="ChEBI" id="CHEBI:30616"/>
    </ligand>
</feature>
<evidence type="ECO:0000313" key="6">
    <source>
        <dbReference type="Proteomes" id="UP000297855"/>
    </source>
</evidence>
<evidence type="ECO:0000256" key="2">
    <source>
        <dbReference type="HAMAP-Rule" id="MF_02128"/>
    </source>
</evidence>
<keyword evidence="2" id="KW-0547">Nucleotide-binding</keyword>
<reference evidence="5" key="1">
    <citation type="journal article" date="2019" name="PLoS Negl. Trop. Dis.">
        <title>Revisiting the worldwide diversity of Leptospira species in the environment.</title>
        <authorList>
            <person name="Vincent A.T."/>
            <person name="Schiettekatte O."/>
            <person name="Bourhy P."/>
            <person name="Veyrier F.J."/>
            <person name="Picardeau M."/>
        </authorList>
    </citation>
    <scope>NUCLEOTIDE SEQUENCE [LARGE SCALE GENOMIC DNA]</scope>
    <source>
        <strain evidence="5">SCS5</strain>
    </source>
</reference>
<comment type="function">
    <text evidence="2">Catalyzes the ATP-dependent phosphorylation of thiamine-monophosphate (TMP) to form thiamine-pyrophosphate (TPP), the active form of vitamin B1.</text>
</comment>
<comment type="miscellaneous">
    <text evidence="2">Reaction mechanism of ThiL seems to utilize a direct, inline transfer of the gamma-phosphate of ATP to TMP rather than a phosphorylated enzyme intermediate.</text>
</comment>
<name>A0A4R9GPI0_9LEPT</name>
<feature type="binding site" evidence="2">
    <location>
        <position position="33"/>
    </location>
    <ligand>
        <name>Mg(2+)</name>
        <dbReference type="ChEBI" id="CHEBI:18420"/>
        <label>2</label>
    </ligand>
</feature>
<dbReference type="InterPro" id="IPR036676">
    <property type="entry name" value="PurM-like_C_sf"/>
</dbReference>
<feature type="binding site" evidence="2">
    <location>
        <position position="249"/>
    </location>
    <ligand>
        <name>substrate</name>
    </ligand>
</feature>
<dbReference type="GO" id="GO:0009030">
    <property type="term" value="F:thiamine-phosphate kinase activity"/>
    <property type="evidence" value="ECO:0007669"/>
    <property type="project" value="UniProtKB-UniRule"/>
</dbReference>
<feature type="binding site" evidence="2">
    <location>
        <position position="62"/>
    </location>
    <ligand>
        <name>Mg(2+)</name>
        <dbReference type="ChEBI" id="CHEBI:18420"/>
        <label>3</label>
    </ligand>
</feature>
<evidence type="ECO:0000259" key="4">
    <source>
        <dbReference type="Pfam" id="PF02769"/>
    </source>
</evidence>
<keyword evidence="6" id="KW-1185">Reference proteome</keyword>
<dbReference type="PIRSF" id="PIRSF005303">
    <property type="entry name" value="Thiam_monoph_kin"/>
    <property type="match status" value="1"/>
</dbReference>
<feature type="binding site" evidence="2">
    <location>
        <position position="32"/>
    </location>
    <ligand>
        <name>Mg(2+)</name>
        <dbReference type="ChEBI" id="CHEBI:18420"/>
        <label>1</label>
    </ligand>
</feature>
<feature type="domain" description="PurM-like C-terminal" evidence="4">
    <location>
        <begin position="138"/>
        <end position="258"/>
    </location>
</feature>
<dbReference type="PANTHER" id="PTHR30270:SF0">
    <property type="entry name" value="THIAMINE-MONOPHOSPHATE KINASE"/>
    <property type="match status" value="1"/>
</dbReference>
<keyword evidence="2" id="KW-0808">Transferase</keyword>
<dbReference type="EMBL" id="RQEV01000010">
    <property type="protein sequence ID" value="TGK18756.1"/>
    <property type="molecule type" value="Genomic_DNA"/>
</dbReference>
<evidence type="ECO:0000259" key="3">
    <source>
        <dbReference type="Pfam" id="PF00586"/>
    </source>
</evidence>
<feature type="binding site" evidence="2">
    <location>
        <position position="20"/>
    </location>
    <ligand>
        <name>Mg(2+)</name>
        <dbReference type="ChEBI" id="CHEBI:18420"/>
        <label>3</label>
    </ligand>
</feature>
<feature type="binding site" evidence="2">
    <location>
        <position position="111"/>
    </location>
    <ligand>
        <name>Mg(2+)</name>
        <dbReference type="ChEBI" id="CHEBI:18420"/>
        <label>1</label>
    </ligand>
</feature>
<feature type="binding site" evidence="2">
    <location>
        <begin position="110"/>
        <end position="111"/>
    </location>
    <ligand>
        <name>ATP</name>
        <dbReference type="ChEBI" id="CHEBI:30616"/>
    </ligand>
</feature>
<organism evidence="5 6">
    <name type="scientific">Leptospira fluminis</name>
    <dbReference type="NCBI Taxonomy" id="2484979"/>
    <lineage>
        <taxon>Bacteria</taxon>
        <taxon>Pseudomonadati</taxon>
        <taxon>Spirochaetota</taxon>
        <taxon>Spirochaetia</taxon>
        <taxon>Leptospirales</taxon>
        <taxon>Leptospiraceae</taxon>
        <taxon>Leptospira</taxon>
    </lineage>
</organism>
<feature type="binding site" evidence="2">
    <location>
        <position position="20"/>
    </location>
    <ligand>
        <name>Mg(2+)</name>
        <dbReference type="ChEBI" id="CHEBI:18420"/>
        <label>4</label>
    </ligand>
</feature>
<dbReference type="CDD" id="cd02194">
    <property type="entry name" value="ThiL"/>
    <property type="match status" value="1"/>
</dbReference>
<keyword evidence="2 5" id="KW-0418">Kinase</keyword>
<dbReference type="SUPFAM" id="SSF56042">
    <property type="entry name" value="PurM C-terminal domain-like"/>
    <property type="match status" value="1"/>
</dbReference>
<feature type="binding site" evidence="2">
    <location>
        <position position="205"/>
    </location>
    <ligand>
        <name>Mg(2+)</name>
        <dbReference type="ChEBI" id="CHEBI:18420"/>
        <label>5</label>
    </ligand>
</feature>
<keyword evidence="1 2" id="KW-0784">Thiamine biosynthesis</keyword>
<dbReference type="UniPathway" id="UPA00060">
    <property type="reaction ID" value="UER00142"/>
</dbReference>
<keyword evidence="2" id="KW-0067">ATP-binding</keyword>
<dbReference type="GO" id="GO:0009228">
    <property type="term" value="P:thiamine biosynthetic process"/>
    <property type="evidence" value="ECO:0007669"/>
    <property type="project" value="UniProtKB-KW"/>
</dbReference>
<feature type="binding site" evidence="2">
    <location>
        <position position="31"/>
    </location>
    <ligand>
        <name>Mg(2+)</name>
        <dbReference type="ChEBI" id="CHEBI:18420"/>
        <label>4</label>
    </ligand>
</feature>
<accession>A0A4R9GPI0</accession>
<dbReference type="AlphaFoldDB" id="A0A4R9GPI0"/>
<dbReference type="Pfam" id="PF02769">
    <property type="entry name" value="AIRS_C"/>
    <property type="match status" value="1"/>
</dbReference>
<dbReference type="Proteomes" id="UP000297855">
    <property type="component" value="Unassembled WGS sequence"/>
</dbReference>
<proteinExistence type="inferred from homology"/>
<keyword evidence="2" id="KW-0479">Metal-binding</keyword>
<gene>
    <name evidence="2" type="primary">thiL</name>
    <name evidence="5" type="ORF">EHO61_09880</name>
</gene>
<dbReference type="InterPro" id="IPR016188">
    <property type="entry name" value="PurM-like_N"/>
</dbReference>
<dbReference type="OrthoDB" id="9802811at2"/>
<evidence type="ECO:0000256" key="1">
    <source>
        <dbReference type="ARBA" id="ARBA00022977"/>
    </source>
</evidence>
<dbReference type="InterPro" id="IPR036921">
    <property type="entry name" value="PurM-like_N_sf"/>
</dbReference>
<feature type="domain" description="PurM-like N-terminal" evidence="3">
    <location>
        <begin position="23"/>
        <end position="126"/>
    </location>
</feature>
<dbReference type="PANTHER" id="PTHR30270">
    <property type="entry name" value="THIAMINE-MONOPHOSPHATE KINASE"/>
    <property type="match status" value="1"/>
</dbReference>
<comment type="similarity">
    <text evidence="2">Belongs to the thiamine-monophosphate kinase family.</text>
</comment>
<dbReference type="GO" id="GO:0005524">
    <property type="term" value="F:ATP binding"/>
    <property type="evidence" value="ECO:0007669"/>
    <property type="project" value="UniProtKB-UniRule"/>
</dbReference>
<comment type="caution">
    <text evidence="2">Lacks conserved residue(s) required for the propagation of feature annotation.</text>
</comment>
<protein>
    <recommendedName>
        <fullName evidence="2">Thiamine-monophosphate kinase</fullName>
        <shortName evidence="2">TMP kinase</shortName>
        <shortName evidence="2">Thiamine-phosphate kinase</shortName>
        <ecNumber evidence="2">2.7.4.16</ecNumber>
    </recommendedName>
</protein>
<dbReference type="SUPFAM" id="SSF55326">
    <property type="entry name" value="PurM N-terminal domain-like"/>
    <property type="match status" value="1"/>
</dbReference>
<feature type="binding site" evidence="2">
    <location>
        <position position="303"/>
    </location>
    <ligand>
        <name>substrate</name>
    </ligand>
</feature>
<feature type="binding site" evidence="2">
    <location>
        <position position="33"/>
    </location>
    <ligand>
        <name>Mg(2+)</name>
        <dbReference type="ChEBI" id="CHEBI:18420"/>
        <label>1</label>
    </ligand>
</feature>
<feature type="binding site" evidence="2">
    <location>
        <position position="62"/>
    </location>
    <ligand>
        <name>Mg(2+)</name>
        <dbReference type="ChEBI" id="CHEBI:18420"/>
        <label>2</label>
    </ligand>
</feature>